<organism evidence="2 3">
    <name type="scientific">Paracoccus liaowanqingii</name>
    <dbReference type="NCBI Taxonomy" id="2560053"/>
    <lineage>
        <taxon>Bacteria</taxon>
        <taxon>Pseudomonadati</taxon>
        <taxon>Pseudomonadota</taxon>
        <taxon>Alphaproteobacteria</taxon>
        <taxon>Rhodobacterales</taxon>
        <taxon>Paracoccaceae</taxon>
        <taxon>Paracoccus</taxon>
    </lineage>
</organism>
<evidence type="ECO:0000256" key="1">
    <source>
        <dbReference type="SAM" id="MobiDB-lite"/>
    </source>
</evidence>
<dbReference type="Gene3D" id="3.90.226.10">
    <property type="entry name" value="2-enoyl-CoA Hydratase, Chain A, domain 1"/>
    <property type="match status" value="1"/>
</dbReference>
<dbReference type="EMBL" id="CP038439">
    <property type="protein sequence ID" value="QBX34496.1"/>
    <property type="molecule type" value="Genomic_DNA"/>
</dbReference>
<dbReference type="KEGG" id="plia:E4191_07060"/>
<evidence type="ECO:0000313" key="3">
    <source>
        <dbReference type="Proteomes" id="UP000296374"/>
    </source>
</evidence>
<name>A0A4P7HK60_9RHOB</name>
<dbReference type="SUPFAM" id="SSF52096">
    <property type="entry name" value="ClpP/crotonase"/>
    <property type="match status" value="1"/>
</dbReference>
<evidence type="ECO:0000313" key="2">
    <source>
        <dbReference type="EMBL" id="QBX34496.1"/>
    </source>
</evidence>
<protein>
    <recommendedName>
        <fullName evidence="4">Periplasmic protein-like protein</fullName>
    </recommendedName>
</protein>
<accession>A0A4P7HK60</accession>
<dbReference type="AlphaFoldDB" id="A0A4P7HK60"/>
<evidence type="ECO:0008006" key="4">
    <source>
        <dbReference type="Google" id="ProtNLM"/>
    </source>
</evidence>
<gene>
    <name evidence="2" type="ORF">E4191_07060</name>
</gene>
<dbReference type="InterPro" id="IPR029045">
    <property type="entry name" value="ClpP/crotonase-like_dom_sf"/>
</dbReference>
<sequence length="243" mass="25534">MGLFSTPGKAIRAVLISQVAMALAIVGLDVMGAPGREAPGLYAPPAEGPNVRPYRPDLRAPDPSRPGAPAMRPMPEALEFDETEGAIRMSGQIAPGDADRFAEWLERTRPESRRVALDSSGGSVSDSLALGRTIRAAGYATVVEDGAVCLSACPYVLAGGVDRQVAGQGVVGVHQHYFGQSTILPAFMAVSDLQRAQAGVMDYLVQMGVDLRLMTYALRTPPAEINVLDAELMAELGLTTGEG</sequence>
<proteinExistence type="predicted"/>
<reference evidence="3" key="1">
    <citation type="submission" date="2019-03" db="EMBL/GenBank/DDBJ databases">
        <authorList>
            <person name="Li J."/>
        </authorList>
    </citation>
    <scope>NUCLEOTIDE SEQUENCE [LARGE SCALE GENOMIC DNA]</scope>
    <source>
        <strain evidence="3">2251</strain>
    </source>
</reference>
<dbReference type="RefSeq" id="WP_135312785.1">
    <property type="nucleotide sequence ID" value="NZ_CP038439.1"/>
</dbReference>
<dbReference type="Proteomes" id="UP000296374">
    <property type="component" value="Chromosome"/>
</dbReference>
<feature type="region of interest" description="Disordered" evidence="1">
    <location>
        <begin position="40"/>
        <end position="73"/>
    </location>
</feature>